<organism evidence="1 2">
    <name type="scientific">Porcincola intestinalis</name>
    <dbReference type="NCBI Taxonomy" id="2606632"/>
    <lineage>
        <taxon>Bacteria</taxon>
        <taxon>Bacillati</taxon>
        <taxon>Bacillota</taxon>
        <taxon>Clostridia</taxon>
        <taxon>Lachnospirales</taxon>
        <taxon>Lachnospiraceae</taxon>
        <taxon>Porcincola</taxon>
    </lineage>
</organism>
<proteinExistence type="predicted"/>
<gene>
    <name evidence="1" type="ORF">FYJ35_03165</name>
</gene>
<accession>A0A6L5X3U9</accession>
<evidence type="ECO:0000313" key="1">
    <source>
        <dbReference type="EMBL" id="MSS14048.1"/>
    </source>
</evidence>
<reference evidence="1 2" key="1">
    <citation type="submission" date="2019-08" db="EMBL/GenBank/DDBJ databases">
        <title>In-depth cultivation of the pig gut microbiome towards novel bacterial diversity and tailored functional studies.</title>
        <authorList>
            <person name="Wylensek D."/>
            <person name="Hitch T.C.A."/>
            <person name="Clavel T."/>
        </authorList>
    </citation>
    <scope>NUCLEOTIDE SEQUENCE [LARGE SCALE GENOMIC DNA]</scope>
    <source>
        <strain evidence="1 2">Oil+RF-744-WCA-WT-11</strain>
    </source>
</reference>
<dbReference type="Proteomes" id="UP000481852">
    <property type="component" value="Unassembled WGS sequence"/>
</dbReference>
<sequence length="220" mass="24551">MTYTAYILDYLEQQTPGDPIYTEKIAGDMAAAFNLSGKKAAAAVAVAVKRLMDGGKVPELRCHQKGIYFRTLITPFGEMGINKEKLIADKYLLPDKGYETGLRLLHHMGLTTQMPSEYLLATNAARDCIRHDEKLGVSICPPKVTVNVENKAYLQTLDALELLEKAPVDAEDPYELLAGHIRSKGLKYETLLYFADRYYNRKTILQLAHTAGKGLCLRPI</sequence>
<evidence type="ECO:0000313" key="2">
    <source>
        <dbReference type="Proteomes" id="UP000481852"/>
    </source>
</evidence>
<comment type="caution">
    <text evidence="1">The sequence shown here is derived from an EMBL/GenBank/DDBJ whole genome shotgun (WGS) entry which is preliminary data.</text>
</comment>
<name>A0A6L5X3U9_9FIRM</name>
<dbReference type="EMBL" id="VULZ01000002">
    <property type="protein sequence ID" value="MSS14048.1"/>
    <property type="molecule type" value="Genomic_DNA"/>
</dbReference>
<dbReference type="AlphaFoldDB" id="A0A6L5X3U9"/>
<dbReference type="RefSeq" id="WP_154523035.1">
    <property type="nucleotide sequence ID" value="NZ_VULZ01000002.1"/>
</dbReference>
<protein>
    <submittedName>
        <fullName evidence="1">Uncharacterized protein</fullName>
    </submittedName>
</protein>
<keyword evidence="2" id="KW-1185">Reference proteome</keyword>